<feature type="coiled-coil region" evidence="14">
    <location>
        <begin position="46"/>
        <end position="73"/>
    </location>
</feature>
<keyword evidence="9 12" id="KW-0009">Actin-binding</keyword>
<evidence type="ECO:0000256" key="14">
    <source>
        <dbReference type="SAM" id="Coils"/>
    </source>
</evidence>
<evidence type="ECO:0000256" key="8">
    <source>
        <dbReference type="ARBA" id="ARBA00023175"/>
    </source>
</evidence>
<comment type="similarity">
    <text evidence="12">Belongs to the TRAFAC class myosin-kinesin ATPase superfamily. Myosin family.</text>
</comment>
<dbReference type="InterPro" id="IPR036961">
    <property type="entry name" value="Kinesin_motor_dom_sf"/>
</dbReference>
<feature type="domain" description="Protein kinase" evidence="15">
    <location>
        <begin position="22"/>
        <end position="290"/>
    </location>
</feature>
<evidence type="ECO:0000256" key="1">
    <source>
        <dbReference type="ARBA" id="ARBA00004245"/>
    </source>
</evidence>
<keyword evidence="18" id="KW-1185">Reference proteome</keyword>
<evidence type="ECO:0000256" key="5">
    <source>
        <dbReference type="ARBA" id="ARBA00022741"/>
    </source>
</evidence>
<dbReference type="Gene3D" id="1.10.510.10">
    <property type="entry name" value="Transferase(Phosphotransferase) domain 1"/>
    <property type="match status" value="1"/>
</dbReference>
<dbReference type="Proteomes" id="UP001107558">
    <property type="component" value="Chromosome 1"/>
</dbReference>
<keyword evidence="14" id="KW-0175">Coiled coil</keyword>
<name>A0A9J6CD42_POLVA</name>
<dbReference type="InterPro" id="IPR000719">
    <property type="entry name" value="Prot_kinase_dom"/>
</dbReference>
<dbReference type="SUPFAM" id="SSF52540">
    <property type="entry name" value="P-loop containing nucleoside triphosphate hydrolases"/>
    <property type="match status" value="1"/>
</dbReference>
<feature type="binding site" evidence="13">
    <location>
        <position position="51"/>
    </location>
    <ligand>
        <name>ATP</name>
        <dbReference type="ChEBI" id="CHEBI:30616"/>
    </ligand>
</feature>
<dbReference type="PROSITE" id="PS00108">
    <property type="entry name" value="PROTEIN_KINASE_ST"/>
    <property type="match status" value="1"/>
</dbReference>
<keyword evidence="6 12" id="KW-0067">ATP-binding</keyword>
<evidence type="ECO:0000256" key="2">
    <source>
        <dbReference type="ARBA" id="ARBA00004316"/>
    </source>
</evidence>
<dbReference type="GO" id="GO:0042995">
    <property type="term" value="C:cell projection"/>
    <property type="evidence" value="ECO:0007669"/>
    <property type="project" value="UniProtKB-SubCell"/>
</dbReference>
<dbReference type="PRINTS" id="PR00193">
    <property type="entry name" value="MYOSINHEAVY"/>
</dbReference>
<dbReference type="PROSITE" id="PS50011">
    <property type="entry name" value="PROTEIN_KINASE_DOM"/>
    <property type="match status" value="1"/>
</dbReference>
<keyword evidence="8 12" id="KW-0505">Motor protein</keyword>
<keyword evidence="3" id="KW-0963">Cytoplasm</keyword>
<sequence>MNYKGLSQHIDFNSLPNPEERFELQHVIGEGTYGKCYYAKDKVTGINVAVKILETIAENLEEIEEEFLVLRDLSCRHPNLPKFYGIFLKKTKNKDEDQLWFVMELCLGGSVTDLVHDLRAKNLSLNDNTIAYILCETLSALAFLHENHIMHRDVKGHNILLTEDGDIKLVDFGVSSHLALTLARRNTSVGTPYWMPPEIIACEQQLDQNYDSRCDVWSLGITAIELAEGEPPLSNVHPMKALFEIPRNKPPELREKNKFSQLLSDFIATCLIKDFEQRPFARQILRHPYMTAIDKKKAKHELSEYLMYRVKNKKNVKRKVNVVTKQRNLNLDIKSKEIIDDLAQLEELNEGMIVDQLKLRYEQNQIYTYIGDILIACNPFEQLPIYTQYHQEKYSGKTRAENPPHIFAVADFVQKNLLHEKQNQTVVICGDSGSGKTETANLLLKHFVFLGKESNRDLEEKILKINPIMEAFGNARTGINSNSSRFGKYLELFIGNCGKVNGARISVYLLEQSRVVKQGMNEGNFHIFYYLYDGFQKENRLQDYYLSERTKNQHNYLKQGLNSQKSNYEKWKQLKESFKIVGFKEKDIDAIYRILAAIINLGDIDFGEVITGDNTDNAACVLDTSPLLKVAHLLGIEKNELHDCLISNSVVMRGETIIKNNTIQEAVSCRDAMAKALYGRLFDWIVNHINSMLISNNQLQQLAIGLLDIFGFENQPSNGFEQLMINIANEQMQYYFNQKIFSWEQQEYMAEGIPVDLVEFSDNRPVLDLLLTRPLGILALIDEESRFPRSSDRTLIDKLHGIIKSKFYQRPKSNAISFAIHHFAGRVVYDAEGFIEKNKNFLPLEVIQLIRGSQYDIIRFLFQCPISKTGNLFSPLTENNQTVEGSVMQNAAKELFLSRNRNDLNPQSQSRVQQTMAIYFRYSLMDLLQKMIAGQPTFIRCIKPNNLKLAKKFCSLEVTKQLRYAGVLETVRIRQNGFSHRLKFSDFLKKYYSLAFKFNERIIVNRDTCKQLLMRLKIDNYALGKSKVFLKYYHVEYLSKLYEDQNRKIVIMQSLVRRWLAMRKFKLMKHDKNLKMMNIKKISQALLKKESKIPLLYENMKVHEEKVKNVEVSSKIEEKLRMKMKASKSQVELKKFHQKENMSDDDILKIIKSEQGVTKELLKERQMQFAEFAEKIHLANQVIHENLRRNKAGISLMKIEKMEQSYKRPPGFSLIPGLLSKASSIGPKSADVIMNSDIYQINKHLDTNLLNFYKEDALQCLRPFNYLKPNTKFIKVHESLSSNNIMKELERQTRNSKKDEIKCDLQNGVFLRTETLDYKTNKKKDKSIEESIINDGLKRYEDSQNNSHLGPFNFRMLLRSTEFAPTESLRKRKIVFTSMCPDKNLKF</sequence>
<evidence type="ECO:0000256" key="4">
    <source>
        <dbReference type="ARBA" id="ARBA00022737"/>
    </source>
</evidence>
<dbReference type="SMART" id="SM00242">
    <property type="entry name" value="MYSc"/>
    <property type="match status" value="1"/>
</dbReference>
<dbReference type="GO" id="GO:0004674">
    <property type="term" value="F:protein serine/threonine kinase activity"/>
    <property type="evidence" value="ECO:0007669"/>
    <property type="project" value="TreeGrafter"/>
</dbReference>
<dbReference type="PANTHER" id="PTHR46256">
    <property type="entry name" value="AGAP011099-PA"/>
    <property type="match status" value="1"/>
</dbReference>
<feature type="domain" description="Myosin motor" evidence="16">
    <location>
        <begin position="337"/>
        <end position="1043"/>
    </location>
</feature>
<dbReference type="Pfam" id="PF00069">
    <property type="entry name" value="Pkinase"/>
    <property type="match status" value="1"/>
</dbReference>
<dbReference type="InterPro" id="IPR027417">
    <property type="entry name" value="P-loop_NTPase"/>
</dbReference>
<dbReference type="SUPFAM" id="SSF56112">
    <property type="entry name" value="Protein kinase-like (PK-like)"/>
    <property type="match status" value="1"/>
</dbReference>
<dbReference type="GO" id="GO:0000146">
    <property type="term" value="F:microfilament motor activity"/>
    <property type="evidence" value="ECO:0007669"/>
    <property type="project" value="TreeGrafter"/>
</dbReference>
<keyword evidence="11" id="KW-0966">Cell projection</keyword>
<dbReference type="OrthoDB" id="6108017at2759"/>
<dbReference type="InterPro" id="IPR001609">
    <property type="entry name" value="Myosin_head_motor_dom-like"/>
</dbReference>
<gene>
    <name evidence="17" type="ORF">PVAND_009229</name>
</gene>
<dbReference type="InterPro" id="IPR011009">
    <property type="entry name" value="Kinase-like_dom_sf"/>
</dbReference>
<dbReference type="EMBL" id="JADBJN010000001">
    <property type="protein sequence ID" value="KAG5679675.1"/>
    <property type="molecule type" value="Genomic_DNA"/>
</dbReference>
<protein>
    <submittedName>
        <fullName evidence="17">Uncharacterized protein</fullName>
    </submittedName>
</protein>
<dbReference type="Gene3D" id="1.20.5.4820">
    <property type="match status" value="1"/>
</dbReference>
<evidence type="ECO:0000256" key="9">
    <source>
        <dbReference type="ARBA" id="ARBA00023203"/>
    </source>
</evidence>
<dbReference type="Gene3D" id="3.40.850.10">
    <property type="entry name" value="Kinesin motor domain"/>
    <property type="match status" value="1"/>
</dbReference>
<feature type="binding site" evidence="12">
    <location>
        <begin position="430"/>
        <end position="437"/>
    </location>
    <ligand>
        <name>ATP</name>
        <dbReference type="ChEBI" id="CHEBI:30616"/>
    </ligand>
</feature>
<evidence type="ECO:0000259" key="15">
    <source>
        <dbReference type="PROSITE" id="PS50011"/>
    </source>
</evidence>
<comment type="subcellular location">
    <subcellularLocation>
        <location evidence="2">Cell projection</location>
    </subcellularLocation>
    <subcellularLocation>
        <location evidence="1">Cytoplasm</location>
        <location evidence="1">Cytoskeleton</location>
    </subcellularLocation>
</comment>
<dbReference type="Pfam" id="PF00063">
    <property type="entry name" value="Myosin_head"/>
    <property type="match status" value="1"/>
</dbReference>
<dbReference type="Gene3D" id="1.20.58.530">
    <property type="match status" value="1"/>
</dbReference>
<dbReference type="GO" id="GO:0003779">
    <property type="term" value="F:actin binding"/>
    <property type="evidence" value="ECO:0007669"/>
    <property type="project" value="UniProtKB-KW"/>
</dbReference>
<dbReference type="InterPro" id="IPR052409">
    <property type="entry name" value="Myosin-III_kinase_activity"/>
</dbReference>
<evidence type="ECO:0000256" key="11">
    <source>
        <dbReference type="ARBA" id="ARBA00023273"/>
    </source>
</evidence>
<organism evidence="17 18">
    <name type="scientific">Polypedilum vanderplanki</name>
    <name type="common">Sleeping chironomid midge</name>
    <dbReference type="NCBI Taxonomy" id="319348"/>
    <lineage>
        <taxon>Eukaryota</taxon>
        <taxon>Metazoa</taxon>
        <taxon>Ecdysozoa</taxon>
        <taxon>Arthropoda</taxon>
        <taxon>Hexapoda</taxon>
        <taxon>Insecta</taxon>
        <taxon>Pterygota</taxon>
        <taxon>Neoptera</taxon>
        <taxon>Endopterygota</taxon>
        <taxon>Diptera</taxon>
        <taxon>Nematocera</taxon>
        <taxon>Chironomoidea</taxon>
        <taxon>Chironomidae</taxon>
        <taxon>Chironominae</taxon>
        <taxon>Polypedilum</taxon>
        <taxon>Polypedilum</taxon>
    </lineage>
</organism>
<dbReference type="GO" id="GO:0016459">
    <property type="term" value="C:myosin complex"/>
    <property type="evidence" value="ECO:0007669"/>
    <property type="project" value="UniProtKB-KW"/>
</dbReference>
<reference evidence="17" key="1">
    <citation type="submission" date="2021-03" db="EMBL/GenBank/DDBJ databases">
        <title>Chromosome level genome of the anhydrobiotic midge Polypedilum vanderplanki.</title>
        <authorList>
            <person name="Yoshida Y."/>
            <person name="Kikawada T."/>
            <person name="Gusev O."/>
        </authorList>
    </citation>
    <scope>NUCLEOTIDE SEQUENCE</scope>
    <source>
        <strain evidence="17">NIAS01</strain>
        <tissue evidence="17">Whole body or cell culture</tissue>
    </source>
</reference>
<dbReference type="InterPro" id="IPR008271">
    <property type="entry name" value="Ser/Thr_kinase_AS"/>
</dbReference>
<dbReference type="GO" id="GO:0005524">
    <property type="term" value="F:ATP binding"/>
    <property type="evidence" value="ECO:0007669"/>
    <property type="project" value="UniProtKB-UniRule"/>
</dbReference>
<dbReference type="PROSITE" id="PS00107">
    <property type="entry name" value="PROTEIN_KINASE_ATP"/>
    <property type="match status" value="1"/>
</dbReference>
<dbReference type="InterPro" id="IPR017441">
    <property type="entry name" value="Protein_kinase_ATP_BS"/>
</dbReference>
<dbReference type="SMART" id="SM00220">
    <property type="entry name" value="S_TKc"/>
    <property type="match status" value="1"/>
</dbReference>
<evidence type="ECO:0000259" key="16">
    <source>
        <dbReference type="PROSITE" id="PS51456"/>
    </source>
</evidence>
<evidence type="ECO:0000256" key="10">
    <source>
        <dbReference type="ARBA" id="ARBA00023212"/>
    </source>
</evidence>
<evidence type="ECO:0000256" key="3">
    <source>
        <dbReference type="ARBA" id="ARBA00022490"/>
    </source>
</evidence>
<keyword evidence="10" id="KW-0206">Cytoskeleton</keyword>
<evidence type="ECO:0000313" key="17">
    <source>
        <dbReference type="EMBL" id="KAG5679675.1"/>
    </source>
</evidence>
<dbReference type="FunFam" id="1.10.510.10:FF:000421">
    <property type="entry name" value="Serine/threonine-protein kinase PAK 6"/>
    <property type="match status" value="1"/>
</dbReference>
<keyword evidence="7 12" id="KW-0518">Myosin</keyword>
<dbReference type="PROSITE" id="PS50096">
    <property type="entry name" value="IQ"/>
    <property type="match status" value="1"/>
</dbReference>
<dbReference type="Gene3D" id="1.20.120.720">
    <property type="entry name" value="Myosin VI head, motor domain, U50 subdomain"/>
    <property type="match status" value="1"/>
</dbReference>
<dbReference type="GO" id="GO:0030832">
    <property type="term" value="P:regulation of actin filament length"/>
    <property type="evidence" value="ECO:0007669"/>
    <property type="project" value="TreeGrafter"/>
</dbReference>
<accession>A0A9J6CD42</accession>
<dbReference type="PANTHER" id="PTHR46256:SF3">
    <property type="entry name" value="MYOSIN MOTOR DOMAIN-CONTAINING PROTEIN"/>
    <property type="match status" value="1"/>
</dbReference>
<evidence type="ECO:0000256" key="7">
    <source>
        <dbReference type="ARBA" id="ARBA00023123"/>
    </source>
</evidence>
<comment type="caution">
    <text evidence="17">The sequence shown here is derived from an EMBL/GenBank/DDBJ whole genome shotgun (WGS) entry which is preliminary data.</text>
</comment>
<evidence type="ECO:0000256" key="6">
    <source>
        <dbReference type="ARBA" id="ARBA00022840"/>
    </source>
</evidence>
<dbReference type="Gene3D" id="1.10.10.820">
    <property type="match status" value="1"/>
</dbReference>
<evidence type="ECO:0000256" key="13">
    <source>
        <dbReference type="PROSITE-ProRule" id="PRU10141"/>
    </source>
</evidence>
<proteinExistence type="inferred from homology"/>
<evidence type="ECO:0000313" key="18">
    <source>
        <dbReference type="Proteomes" id="UP001107558"/>
    </source>
</evidence>
<keyword evidence="5 12" id="KW-0547">Nucleotide-binding</keyword>
<evidence type="ECO:0000256" key="12">
    <source>
        <dbReference type="PROSITE-ProRule" id="PRU00782"/>
    </source>
</evidence>
<dbReference type="PROSITE" id="PS51456">
    <property type="entry name" value="MYOSIN_MOTOR"/>
    <property type="match status" value="1"/>
</dbReference>
<keyword evidence="4" id="KW-0677">Repeat</keyword>
<feature type="region of interest" description="Actin-binding" evidence="12">
    <location>
        <begin position="924"/>
        <end position="946"/>
    </location>
</feature>